<organism evidence="2 3">
    <name type="scientific">Vagococcus silagei</name>
    <dbReference type="NCBI Taxonomy" id="2508885"/>
    <lineage>
        <taxon>Bacteria</taxon>
        <taxon>Bacillati</taxon>
        <taxon>Bacillota</taxon>
        <taxon>Bacilli</taxon>
        <taxon>Lactobacillales</taxon>
        <taxon>Enterococcaceae</taxon>
        <taxon>Vagococcus</taxon>
    </lineage>
</organism>
<keyword evidence="3" id="KW-1185">Reference proteome</keyword>
<dbReference type="Proteomes" id="UP000310506">
    <property type="component" value="Unassembled WGS sequence"/>
</dbReference>
<reference evidence="2 3" key="1">
    <citation type="submission" date="2019-01" db="EMBL/GenBank/DDBJ databases">
        <title>Vagococcus silagei sp. nov. isolated from brewer's grain.</title>
        <authorList>
            <person name="Guu J.-R."/>
        </authorList>
    </citation>
    <scope>NUCLEOTIDE SEQUENCE [LARGE SCALE GENOMIC DNA]</scope>
    <source>
        <strain evidence="2 3">2B-2</strain>
    </source>
</reference>
<feature type="transmembrane region" description="Helical" evidence="1">
    <location>
        <begin position="39"/>
        <end position="56"/>
    </location>
</feature>
<dbReference type="Pfam" id="PF06691">
    <property type="entry name" value="DUF1189"/>
    <property type="match status" value="1"/>
</dbReference>
<feature type="transmembrane region" description="Helical" evidence="1">
    <location>
        <begin position="231"/>
        <end position="250"/>
    </location>
</feature>
<comment type="caution">
    <text evidence="2">The sequence shown here is derived from an EMBL/GenBank/DDBJ whole genome shotgun (WGS) entry which is preliminary data.</text>
</comment>
<dbReference type="AlphaFoldDB" id="A0A4S3B7P2"/>
<evidence type="ECO:0000256" key="1">
    <source>
        <dbReference type="SAM" id="Phobius"/>
    </source>
</evidence>
<proteinExistence type="predicted"/>
<protein>
    <submittedName>
        <fullName evidence="2">DUF1189 domain-containing protein</fullName>
    </submittedName>
</protein>
<keyword evidence="1" id="KW-1133">Transmembrane helix</keyword>
<name>A0A4S3B7P2_9ENTE</name>
<gene>
    <name evidence="2" type="ORF">ESZ54_01675</name>
</gene>
<dbReference type="EMBL" id="SDGV01000004">
    <property type="protein sequence ID" value="THB61943.1"/>
    <property type="molecule type" value="Genomic_DNA"/>
</dbReference>
<feature type="transmembrane region" description="Helical" evidence="1">
    <location>
        <begin position="184"/>
        <end position="211"/>
    </location>
</feature>
<feature type="transmembrane region" description="Helical" evidence="1">
    <location>
        <begin position="256"/>
        <end position="274"/>
    </location>
</feature>
<keyword evidence="1" id="KW-0812">Transmembrane</keyword>
<dbReference type="OrthoDB" id="2134424at2"/>
<evidence type="ECO:0000313" key="2">
    <source>
        <dbReference type="EMBL" id="THB61943.1"/>
    </source>
</evidence>
<sequence length="280" mass="31972">MSIYFRKEIYMKTFFNVIGYTIKKPDEFIQFSKRTWGKVIGYVFLLSLILSLPLIYQSIEIAQTFKKDSNEIIKKIPEFDIKDGKLNPKNYEEGFVYQTDSIVFTFDPDNKRTLSDIQQDQMGRALPIALMDKQIVLVLPQSSSATDVVDTKTFTFPYASIPKHDSFNKESLTKIVNSRVNINVFMSVIIVTSLFMMFGSFIFSTFFLTLLANISNKLTLVPLKFSETFKILVYASTLPVVAATILSFIFPTLPASSLVSGVTILLFFMIQNTIRPRKVK</sequence>
<evidence type="ECO:0000313" key="3">
    <source>
        <dbReference type="Proteomes" id="UP000310506"/>
    </source>
</evidence>
<keyword evidence="1" id="KW-0472">Membrane</keyword>
<accession>A0A4S3B7P2</accession>
<dbReference type="InterPro" id="IPR009574">
    <property type="entry name" value="DUF1189"/>
</dbReference>